<sequence length="182" mass="20789">MSANALGLTMESNEIRILEPFDTSIKFSTASGKKNIYVAVSDIFMNFSFSTLQLFLAVEEDILRFLRMTSRKMMVSCSDFDKLDTFQSTHNNQTYAFWRPHAPLVYQSVYHVLKEGRINTDATATVSVVSDEEIQKLVAMGFDKEAHDIFGDVDELLRERKFFVDILMMEVANKGNGRSLMK</sequence>
<dbReference type="Proteomes" id="UP001177003">
    <property type="component" value="Chromosome 2"/>
</dbReference>
<keyword evidence="2" id="KW-1185">Reference proteome</keyword>
<accession>A0AA35VGD1</accession>
<gene>
    <name evidence="1" type="ORF">LSALG_LOCUS11482</name>
</gene>
<proteinExistence type="predicted"/>
<protein>
    <submittedName>
        <fullName evidence="1">Uncharacterized protein</fullName>
    </submittedName>
</protein>
<organism evidence="1 2">
    <name type="scientific">Lactuca saligna</name>
    <name type="common">Willowleaf lettuce</name>
    <dbReference type="NCBI Taxonomy" id="75948"/>
    <lineage>
        <taxon>Eukaryota</taxon>
        <taxon>Viridiplantae</taxon>
        <taxon>Streptophyta</taxon>
        <taxon>Embryophyta</taxon>
        <taxon>Tracheophyta</taxon>
        <taxon>Spermatophyta</taxon>
        <taxon>Magnoliopsida</taxon>
        <taxon>eudicotyledons</taxon>
        <taxon>Gunneridae</taxon>
        <taxon>Pentapetalae</taxon>
        <taxon>asterids</taxon>
        <taxon>campanulids</taxon>
        <taxon>Asterales</taxon>
        <taxon>Asteraceae</taxon>
        <taxon>Cichorioideae</taxon>
        <taxon>Cichorieae</taxon>
        <taxon>Lactucinae</taxon>
        <taxon>Lactuca</taxon>
    </lineage>
</organism>
<evidence type="ECO:0000313" key="1">
    <source>
        <dbReference type="EMBL" id="CAI9271205.1"/>
    </source>
</evidence>
<name>A0AA35VGD1_LACSI</name>
<evidence type="ECO:0000313" key="2">
    <source>
        <dbReference type="Proteomes" id="UP001177003"/>
    </source>
</evidence>
<dbReference type="EMBL" id="OX465078">
    <property type="protein sequence ID" value="CAI9271205.1"/>
    <property type="molecule type" value="Genomic_DNA"/>
</dbReference>
<dbReference type="AlphaFoldDB" id="A0AA35VGD1"/>
<reference evidence="1" key="1">
    <citation type="submission" date="2023-04" db="EMBL/GenBank/DDBJ databases">
        <authorList>
            <person name="Vijverberg K."/>
            <person name="Xiong W."/>
            <person name="Schranz E."/>
        </authorList>
    </citation>
    <scope>NUCLEOTIDE SEQUENCE</scope>
</reference>